<dbReference type="PANTHER" id="PTHR43239">
    <property type="entry name" value="UPF0734 PROTEIN DDB_G0273871/DDB_G0273177"/>
    <property type="match status" value="1"/>
</dbReference>
<dbReference type="KEGG" id="fop:FNB79_10045"/>
<dbReference type="RefSeq" id="WP_143381178.1">
    <property type="nucleotide sequence ID" value="NZ_CP041637.1"/>
</dbReference>
<sequence length="109" mass="13218">MKRYCFALDLKNEPHLIESYKLYHKNVWPEILESIKESGVESAEIYLVQNRLFMILDTNESFTLERKAEMDSKNEIVQKWENLMRQYQQPLPKVNTNQKWMLMDCIFKI</sequence>
<dbReference type="Pfam" id="PF05336">
    <property type="entry name" value="rhaM"/>
    <property type="match status" value="1"/>
</dbReference>
<evidence type="ECO:0000313" key="2">
    <source>
        <dbReference type="Proteomes" id="UP000319209"/>
    </source>
</evidence>
<dbReference type="Gene3D" id="3.30.70.100">
    <property type="match status" value="1"/>
</dbReference>
<name>A0A516GRZ7_9FLAO</name>
<organism evidence="1 2">
    <name type="scientific">Formosa sediminum</name>
    <dbReference type="NCBI Taxonomy" id="2594004"/>
    <lineage>
        <taxon>Bacteria</taxon>
        <taxon>Pseudomonadati</taxon>
        <taxon>Bacteroidota</taxon>
        <taxon>Flavobacteriia</taxon>
        <taxon>Flavobacteriales</taxon>
        <taxon>Flavobacteriaceae</taxon>
        <taxon>Formosa</taxon>
    </lineage>
</organism>
<dbReference type="GO" id="GO:0016857">
    <property type="term" value="F:racemase and epimerase activity, acting on carbohydrates and derivatives"/>
    <property type="evidence" value="ECO:0007669"/>
    <property type="project" value="InterPro"/>
</dbReference>
<keyword evidence="2" id="KW-1185">Reference proteome</keyword>
<proteinExistence type="predicted"/>
<gene>
    <name evidence="1" type="ORF">FNB79_10045</name>
</gene>
<dbReference type="AlphaFoldDB" id="A0A516GRZ7"/>
<dbReference type="InterPro" id="IPR052996">
    <property type="entry name" value="Carb_Metab_Mutarotase"/>
</dbReference>
<dbReference type="InterPro" id="IPR008000">
    <property type="entry name" value="Rham/fucose_mutarotase"/>
</dbReference>
<dbReference type="OrthoDB" id="1430580at2"/>
<accession>A0A516GRZ7</accession>
<dbReference type="EMBL" id="CP041637">
    <property type="protein sequence ID" value="QDO94293.1"/>
    <property type="molecule type" value="Genomic_DNA"/>
</dbReference>
<evidence type="ECO:0000313" key="1">
    <source>
        <dbReference type="EMBL" id="QDO94293.1"/>
    </source>
</evidence>
<dbReference type="Proteomes" id="UP000319209">
    <property type="component" value="Chromosome"/>
</dbReference>
<reference evidence="1 2" key="1">
    <citation type="submission" date="2019-07" db="EMBL/GenBank/DDBJ databases">
        <title>Genome sequencing for Formosa sp. PS13.</title>
        <authorList>
            <person name="Park S.-J."/>
        </authorList>
    </citation>
    <scope>NUCLEOTIDE SEQUENCE [LARGE SCALE GENOMIC DNA]</scope>
    <source>
        <strain evidence="1 2">PS13</strain>
    </source>
</reference>
<dbReference type="InterPro" id="IPR011008">
    <property type="entry name" value="Dimeric_a/b-barrel"/>
</dbReference>
<dbReference type="PANTHER" id="PTHR43239:SF1">
    <property type="entry name" value="UPF0734 PROTEIN DDB_G0273871_DDB_G0273177"/>
    <property type="match status" value="1"/>
</dbReference>
<protein>
    <submittedName>
        <fullName evidence="1">L-rhamnose mutarotase</fullName>
    </submittedName>
</protein>
<dbReference type="SUPFAM" id="SSF54909">
    <property type="entry name" value="Dimeric alpha+beta barrel"/>
    <property type="match status" value="1"/>
</dbReference>